<dbReference type="RefSeq" id="WP_200970713.1">
    <property type="nucleotide sequence ID" value="NZ_CP065592.1"/>
</dbReference>
<dbReference type="EMBL" id="CP065592">
    <property type="protein sequence ID" value="QPQ54185.1"/>
    <property type="molecule type" value="Genomic_DNA"/>
</dbReference>
<dbReference type="Proteomes" id="UP000594873">
    <property type="component" value="Chromosome"/>
</dbReference>
<accession>A0A7T2GHX0</accession>
<sequence>MKNSAAYVRRWFVEKSQFAVLVGPVSEILDDLLAEKAFPGVIYSQSTQGDWWSALGAALGHCPAAPPLGGTDWYSPAATWWCRRAALSMRAGCSAAEAAALNKEKFITDFIAELNREPHAPRAFPACFPNDELDRRAARQAGEKEWGDWIDGPYAVCLRRFSAESCVRKESWAKRLRDHFDGQGEALDDLAMFDLVEALESLMLPFAPSERPSGTPGEVVDRALDLLRLGRELPYAGVVGFKGE</sequence>
<name>A0A7T2GHX0_9SPHN</name>
<organism evidence="1 2">
    <name type="scientific">Allosphingosinicella flava</name>
    <dbReference type="NCBI Taxonomy" id="2771430"/>
    <lineage>
        <taxon>Bacteria</taxon>
        <taxon>Pseudomonadati</taxon>
        <taxon>Pseudomonadota</taxon>
        <taxon>Alphaproteobacteria</taxon>
        <taxon>Sphingomonadales</taxon>
        <taxon>Sphingomonadaceae</taxon>
        <taxon>Allosphingosinicella</taxon>
    </lineage>
</organism>
<reference evidence="1 2" key="1">
    <citation type="submission" date="2020-11" db="EMBL/GenBank/DDBJ databases">
        <title>Genome seq and assembly of Sphingosinicella sp.</title>
        <authorList>
            <person name="Chhetri G."/>
        </authorList>
    </citation>
    <scope>NUCLEOTIDE SEQUENCE [LARGE SCALE GENOMIC DNA]</scope>
    <source>
        <strain evidence="1 2">UDD2</strain>
    </source>
</reference>
<evidence type="ECO:0000313" key="2">
    <source>
        <dbReference type="Proteomes" id="UP000594873"/>
    </source>
</evidence>
<dbReference type="KEGG" id="sflv:IC614_07360"/>
<protein>
    <submittedName>
        <fullName evidence="1">Uncharacterized protein</fullName>
    </submittedName>
</protein>
<proteinExistence type="predicted"/>
<dbReference type="Pfam" id="PF19531">
    <property type="entry name" value="DUF6058"/>
    <property type="match status" value="1"/>
</dbReference>
<gene>
    <name evidence="1" type="ORF">IC614_07360</name>
</gene>
<evidence type="ECO:0000313" key="1">
    <source>
        <dbReference type="EMBL" id="QPQ54185.1"/>
    </source>
</evidence>
<dbReference type="InterPro" id="IPR045694">
    <property type="entry name" value="DUF6058"/>
</dbReference>
<keyword evidence="2" id="KW-1185">Reference proteome</keyword>
<dbReference type="AlphaFoldDB" id="A0A7T2GHX0"/>